<gene>
    <name evidence="10" type="ORF">IscW_ISCW002332</name>
</gene>
<sequence length="305" mass="35228">MPNKSTCTARQIALAVLCAAILVSLVYFDWLRRPPSCPTPASIGTTREQTSRRHDDDFAFRAQKINKVCRTYQVALAEHNRRLLKRKFGYERSGFCDNRECSIIMEPARKVGYCFISKVASSTIKTVFGLLLNINNTEKTVNSFHRVFHEQVRTLSPMTFLQRSRQERYSTAMFVRHPFERLVSAYVDKVLGPRATNAYFYDRYWNDVPGVRATGRNLTFPEFIDYILNQTVNQMDSHWTPYYVTCQPCTVKYKVIGKLETASRDFALFLKELGARQEDIPHENKSGDHGLRKSARDPFHFLAAV</sequence>
<evidence type="ECO:0000256" key="7">
    <source>
        <dbReference type="ARBA" id="ARBA00023136"/>
    </source>
</evidence>
<name>B7PDA4_IXOSC</name>
<evidence type="ECO:0000256" key="1">
    <source>
        <dbReference type="ARBA" id="ARBA00004323"/>
    </source>
</evidence>
<dbReference type="EMBL" id="ABJB010152210">
    <property type="status" value="NOT_ANNOTATED_CDS"/>
    <property type="molecule type" value="Genomic_DNA"/>
</dbReference>
<dbReference type="PaxDb" id="6945-B7PDA4"/>
<proteinExistence type="inferred from homology"/>
<dbReference type="GO" id="GO:0000139">
    <property type="term" value="C:Golgi membrane"/>
    <property type="evidence" value="ECO:0007669"/>
    <property type="project" value="UniProtKB-SubCell"/>
</dbReference>
<dbReference type="Proteomes" id="UP000001555">
    <property type="component" value="Unassembled WGS sequence"/>
</dbReference>
<evidence type="ECO:0000256" key="5">
    <source>
        <dbReference type="ARBA" id="ARBA00022989"/>
    </source>
</evidence>
<dbReference type="VEuPathDB" id="VectorBase:ISCP_038493"/>
<protein>
    <recommendedName>
        <fullName evidence="9">Carbohydrate sulfotransferase</fullName>
        <ecNumber evidence="9">2.8.2.-</ecNumber>
    </recommendedName>
</protein>
<keyword evidence="8 9" id="KW-0325">Glycoprotein</keyword>
<dbReference type="AlphaFoldDB" id="B7PDA4"/>
<dbReference type="EMBL" id="ABJB010576395">
    <property type="status" value="NOT_ANNOTATED_CDS"/>
    <property type="molecule type" value="Genomic_DNA"/>
</dbReference>
<comment type="subcellular location">
    <subcellularLocation>
        <location evidence="1 9">Golgi apparatus membrane</location>
        <topology evidence="1 9">Single-pass type II membrane protein</topology>
    </subcellularLocation>
</comment>
<evidence type="ECO:0000256" key="6">
    <source>
        <dbReference type="ARBA" id="ARBA00023034"/>
    </source>
</evidence>
<dbReference type="InParanoid" id="B7PDA4"/>
<comment type="similarity">
    <text evidence="2 9">Belongs to the sulfotransferase 2 family.</text>
</comment>
<evidence type="ECO:0000256" key="4">
    <source>
        <dbReference type="ARBA" id="ARBA00022692"/>
    </source>
</evidence>
<dbReference type="VEuPathDB" id="VectorBase:ISCI002332"/>
<keyword evidence="3 9" id="KW-0808">Transferase</keyword>
<keyword evidence="7" id="KW-0472">Membrane</keyword>
<evidence type="ECO:0000256" key="9">
    <source>
        <dbReference type="RuleBase" id="RU364020"/>
    </source>
</evidence>
<dbReference type="EnsemblMetazoa" id="ISCW002332-RA">
    <property type="protein sequence ID" value="ISCW002332-PA"/>
    <property type="gene ID" value="ISCW002332"/>
</dbReference>
<dbReference type="EC" id="2.8.2.-" evidence="9"/>
<dbReference type="InterPro" id="IPR018011">
    <property type="entry name" value="Carb_sulfotrans_8-10"/>
</dbReference>
<dbReference type="VEuPathDB" id="VectorBase:ISCW002332"/>
<evidence type="ECO:0000256" key="2">
    <source>
        <dbReference type="ARBA" id="ARBA00006339"/>
    </source>
</evidence>
<keyword evidence="12" id="KW-1185">Reference proteome</keyword>
<evidence type="ECO:0000256" key="3">
    <source>
        <dbReference type="ARBA" id="ARBA00022679"/>
    </source>
</evidence>
<dbReference type="GO" id="GO:0016051">
    <property type="term" value="P:carbohydrate biosynthetic process"/>
    <property type="evidence" value="ECO:0007669"/>
    <property type="project" value="InterPro"/>
</dbReference>
<reference evidence="10 12" key="1">
    <citation type="submission" date="2008-03" db="EMBL/GenBank/DDBJ databases">
        <title>Annotation of Ixodes scapularis.</title>
        <authorList>
            <consortium name="Ixodes scapularis Genome Project Consortium"/>
            <person name="Caler E."/>
            <person name="Hannick L.I."/>
            <person name="Bidwell S."/>
            <person name="Joardar V."/>
            <person name="Thiagarajan M."/>
            <person name="Amedeo P."/>
            <person name="Galinsky K.J."/>
            <person name="Schobel S."/>
            <person name="Inman J."/>
            <person name="Hostetler J."/>
            <person name="Miller J."/>
            <person name="Hammond M."/>
            <person name="Megy K."/>
            <person name="Lawson D."/>
            <person name="Kodira C."/>
            <person name="Sutton G."/>
            <person name="Meyer J."/>
            <person name="Hill C.A."/>
            <person name="Birren B."/>
            <person name="Nene V."/>
            <person name="Collins F."/>
            <person name="Alarcon-Chaidez F."/>
            <person name="Wikel S."/>
            <person name="Strausberg R."/>
        </authorList>
    </citation>
    <scope>NUCLEOTIDE SEQUENCE [LARGE SCALE GENOMIC DNA]</scope>
    <source>
        <strain evidence="12">Wikel</strain>
        <strain evidence="10">Wikel colony</strain>
    </source>
</reference>
<keyword evidence="6 9" id="KW-0333">Golgi apparatus</keyword>
<keyword evidence="9" id="KW-0735">Signal-anchor</keyword>
<dbReference type="PANTHER" id="PTHR12137:SF54">
    <property type="entry name" value="CARBOHYDRATE SULFOTRANSFERASE"/>
    <property type="match status" value="1"/>
</dbReference>
<dbReference type="OrthoDB" id="2019940at2759"/>
<evidence type="ECO:0000313" key="12">
    <source>
        <dbReference type="Proteomes" id="UP000001555"/>
    </source>
</evidence>
<dbReference type="Pfam" id="PF03567">
    <property type="entry name" value="Sulfotransfer_2"/>
    <property type="match status" value="1"/>
</dbReference>
<reference evidence="11" key="2">
    <citation type="submission" date="2020-05" db="UniProtKB">
        <authorList>
            <consortium name="EnsemblMetazoa"/>
        </authorList>
    </citation>
    <scope>IDENTIFICATION</scope>
    <source>
        <strain evidence="11">wikel</strain>
    </source>
</reference>
<accession>B7PDA4</accession>
<dbReference type="HOGENOM" id="CLU_043398_0_1_1"/>
<dbReference type="PANTHER" id="PTHR12137">
    <property type="entry name" value="CARBOHYDRATE SULFOTRANSFERASE"/>
    <property type="match status" value="1"/>
</dbReference>
<keyword evidence="4" id="KW-0812">Transmembrane</keyword>
<keyword evidence="9" id="KW-0119">Carbohydrate metabolism</keyword>
<dbReference type="GO" id="GO:0008146">
    <property type="term" value="F:sulfotransferase activity"/>
    <property type="evidence" value="ECO:0000318"/>
    <property type="project" value="GO_Central"/>
</dbReference>
<dbReference type="InterPro" id="IPR005331">
    <property type="entry name" value="Sulfotransferase"/>
</dbReference>
<evidence type="ECO:0000256" key="8">
    <source>
        <dbReference type="ARBA" id="ARBA00023180"/>
    </source>
</evidence>
<organism>
    <name type="scientific">Ixodes scapularis</name>
    <name type="common">Black-legged tick</name>
    <name type="synonym">Deer tick</name>
    <dbReference type="NCBI Taxonomy" id="6945"/>
    <lineage>
        <taxon>Eukaryota</taxon>
        <taxon>Metazoa</taxon>
        <taxon>Ecdysozoa</taxon>
        <taxon>Arthropoda</taxon>
        <taxon>Chelicerata</taxon>
        <taxon>Arachnida</taxon>
        <taxon>Acari</taxon>
        <taxon>Parasitiformes</taxon>
        <taxon>Ixodida</taxon>
        <taxon>Ixodoidea</taxon>
        <taxon>Ixodidae</taxon>
        <taxon>Ixodinae</taxon>
        <taxon>Ixodes</taxon>
    </lineage>
</organism>
<evidence type="ECO:0000313" key="11">
    <source>
        <dbReference type="EnsemblMetazoa" id="ISCW002332-PA"/>
    </source>
</evidence>
<dbReference type="EMBL" id="DS688968">
    <property type="protein sequence ID" value="EEC04576.1"/>
    <property type="molecule type" value="Genomic_DNA"/>
</dbReference>
<keyword evidence="5" id="KW-1133">Transmembrane helix</keyword>
<evidence type="ECO:0000313" key="10">
    <source>
        <dbReference type="EMBL" id="EEC04576.1"/>
    </source>
</evidence>